<dbReference type="RefSeq" id="WP_089378417.1">
    <property type="nucleotide sequence ID" value="NZ_FZNX01000003.1"/>
</dbReference>
<dbReference type="Gene3D" id="3.30.420.40">
    <property type="match status" value="2"/>
</dbReference>
<reference evidence="2" key="1">
    <citation type="submission" date="2017-06" db="EMBL/GenBank/DDBJ databases">
        <authorList>
            <person name="Varghese N."/>
            <person name="Submissions S."/>
        </authorList>
    </citation>
    <scope>NUCLEOTIDE SEQUENCE [LARGE SCALE GENOMIC DNA]</scope>
    <source>
        <strain evidence="2">DSM 27993</strain>
    </source>
</reference>
<name>A0A238XV42_9FLAO</name>
<dbReference type="InterPro" id="IPR043129">
    <property type="entry name" value="ATPase_NBD"/>
</dbReference>
<gene>
    <name evidence="1" type="ORF">SAMN04488111_2137</name>
</gene>
<protein>
    <submittedName>
        <fullName evidence="1">BadF-type ATPase</fullName>
    </submittedName>
</protein>
<organism evidence="1 2">
    <name type="scientific">Lutibacter flavus</name>
    <dbReference type="NCBI Taxonomy" id="691689"/>
    <lineage>
        <taxon>Bacteria</taxon>
        <taxon>Pseudomonadati</taxon>
        <taxon>Bacteroidota</taxon>
        <taxon>Flavobacteriia</taxon>
        <taxon>Flavobacteriales</taxon>
        <taxon>Flavobacteriaceae</taxon>
        <taxon>Lutibacter</taxon>
    </lineage>
</organism>
<evidence type="ECO:0000313" key="2">
    <source>
        <dbReference type="Proteomes" id="UP000198412"/>
    </source>
</evidence>
<evidence type="ECO:0000313" key="1">
    <source>
        <dbReference type="EMBL" id="SNR62602.1"/>
    </source>
</evidence>
<sequence length="286" mass="32531">MILIADGGSTKADWILLDKSGEQLLKTRTGGLNPAVSSEDLMLKRIQENEDLSKYKDKITNVYFYGAGCGTEKPTLLLKSVFESFFINALVEVKEDTYAATYAVTTEPGIVCILGTGSNSSYFDGTDVINGVPSLGFILMDEASGNYFGKRLIRDYYYKRMPKKSAKKFETQFDLEADTIKRNIYKENNPNTYLANFAEFIFRNERNSYSDKVLEKGINVFFKTRILTYKEVKTVPVHFVGSIAFFAKDIIEKVAKKYNVQLGKIVRRPIDGLIEYHREKLKLEQV</sequence>
<dbReference type="Gene3D" id="1.10.720.160">
    <property type="match status" value="1"/>
</dbReference>
<dbReference type="EMBL" id="FZNX01000003">
    <property type="protein sequence ID" value="SNR62602.1"/>
    <property type="molecule type" value="Genomic_DNA"/>
</dbReference>
<dbReference type="OrthoDB" id="871343at2"/>
<proteinExistence type="predicted"/>
<accession>A0A238XV42</accession>
<dbReference type="SUPFAM" id="SSF53067">
    <property type="entry name" value="Actin-like ATPase domain"/>
    <property type="match status" value="2"/>
</dbReference>
<dbReference type="AlphaFoldDB" id="A0A238XV42"/>
<keyword evidence="2" id="KW-1185">Reference proteome</keyword>
<dbReference type="CDD" id="cd24079">
    <property type="entry name" value="ASKHA_NBD_PG1100-like"/>
    <property type="match status" value="1"/>
</dbReference>
<dbReference type="Proteomes" id="UP000198412">
    <property type="component" value="Unassembled WGS sequence"/>
</dbReference>